<name>A0ACC1L7X6_9FUNG</name>
<accession>A0ACC1L7X6</accession>
<reference evidence="1" key="1">
    <citation type="submission" date="2022-07" db="EMBL/GenBank/DDBJ databases">
        <title>Phylogenomic reconstructions and comparative analyses of Kickxellomycotina fungi.</title>
        <authorList>
            <person name="Reynolds N.K."/>
            <person name="Stajich J.E."/>
            <person name="Barry K."/>
            <person name="Grigoriev I.V."/>
            <person name="Crous P."/>
            <person name="Smith M.E."/>
        </authorList>
    </citation>
    <scope>NUCLEOTIDE SEQUENCE</scope>
    <source>
        <strain evidence="1">BCRC 34780</strain>
    </source>
</reference>
<proteinExistence type="predicted"/>
<comment type="caution">
    <text evidence="1">The sequence shown here is derived from an EMBL/GenBank/DDBJ whole genome shotgun (WGS) entry which is preliminary data.</text>
</comment>
<sequence length="84" mass="9106">MPLSMGQMAGDLDAGMCGKCRVCRKAQRPRAADAPTVEAVEHLVESVRRIRAVTDEVLDARVRIDEVLQSAKDLSACVAQSPQQ</sequence>
<dbReference type="Proteomes" id="UP001140087">
    <property type="component" value="Unassembled WGS sequence"/>
</dbReference>
<protein>
    <submittedName>
        <fullName evidence="1">Uncharacterized protein</fullName>
    </submittedName>
</protein>
<gene>
    <name evidence="1" type="ORF">H4R21_002329</name>
</gene>
<keyword evidence="2" id="KW-1185">Reference proteome</keyword>
<evidence type="ECO:0000313" key="2">
    <source>
        <dbReference type="Proteomes" id="UP001140087"/>
    </source>
</evidence>
<organism evidence="1 2">
    <name type="scientific">Coemansia helicoidea</name>
    <dbReference type="NCBI Taxonomy" id="1286919"/>
    <lineage>
        <taxon>Eukaryota</taxon>
        <taxon>Fungi</taxon>
        <taxon>Fungi incertae sedis</taxon>
        <taxon>Zoopagomycota</taxon>
        <taxon>Kickxellomycotina</taxon>
        <taxon>Kickxellomycetes</taxon>
        <taxon>Kickxellales</taxon>
        <taxon>Kickxellaceae</taxon>
        <taxon>Coemansia</taxon>
    </lineage>
</organism>
<dbReference type="EMBL" id="JANBUN010000583">
    <property type="protein sequence ID" value="KAJ2802670.1"/>
    <property type="molecule type" value="Genomic_DNA"/>
</dbReference>
<evidence type="ECO:0000313" key="1">
    <source>
        <dbReference type="EMBL" id="KAJ2802670.1"/>
    </source>
</evidence>